<feature type="transmembrane region" description="Helical" evidence="6">
    <location>
        <begin position="430"/>
        <end position="449"/>
    </location>
</feature>
<dbReference type="OrthoDB" id="10056177at2759"/>
<sequence length="585" mass="65881">MANVGKRKAFSIGTEKHRVNVFSQNEIEHFKCCDGDVITSGEIKMDPRFNLKICNRFQIRIYKPLVILKVSLLLWYTAGGAFITYVTLFFKQRGLTLEEISLIYLTANLMQFFLNTACGVLADKVGRPVSITVFTLSFISIATVCLSFIPNVNETADCRQLLLNGKDLHCSEAKFLRFGINRTCEATYPPEICEIFCKKNRTDLQCCDHNFKHQVLQSETDGTVSLFSYLNDSHRDIKLCSSNFTKVILVGNDTHSLCDAYEKACEIYCTKYRPPHENRIKYVFLYAVVIILLLIAHENMFRFVDVLTLAMIKFHKAEYGKQRIWSAIGSLLGPSLAALVLYQTTFSEQATNYIYILYLCTILVLVTLVSVITLNVNRQEPAKKMFKAATILFKDIDFLLFIFVLLVLGATWGFQVNFKNVYLVDIGTQTYLIGIIDTFSAICGLPVLFTSKWLTDKIGNTNIFVLALLCHGLKCLGYSFLTAAWPTFLLELTSAVSFYLLWVAVMEYCAEISSDLKATVIAFAGSVHFSIGRACGSVVGGLLMSAYGGSTAFQVMAAVNVVTALFYTAYLYDKHVKKKRNLQKY</sequence>
<feature type="transmembrane region" description="Helical" evidence="6">
    <location>
        <begin position="66"/>
        <end position="90"/>
    </location>
</feature>
<feature type="transmembrane region" description="Helical" evidence="6">
    <location>
        <begin position="129"/>
        <end position="149"/>
    </location>
</feature>
<comment type="subcellular location">
    <subcellularLocation>
        <location evidence="1">Membrane</location>
        <topology evidence="1">Multi-pass membrane protein</topology>
    </subcellularLocation>
</comment>
<evidence type="ECO:0000259" key="7">
    <source>
        <dbReference type="Pfam" id="PF12832"/>
    </source>
</evidence>
<feature type="transmembrane region" description="Helical" evidence="6">
    <location>
        <begin position="324"/>
        <end position="342"/>
    </location>
</feature>
<feature type="transmembrane region" description="Helical" evidence="6">
    <location>
        <begin position="354"/>
        <end position="377"/>
    </location>
</feature>
<dbReference type="InterPro" id="IPR036259">
    <property type="entry name" value="MFS_trans_sf"/>
</dbReference>
<organism evidence="8 9">
    <name type="scientific">Araneus ventricosus</name>
    <name type="common">Orbweaver spider</name>
    <name type="synonym">Epeira ventricosa</name>
    <dbReference type="NCBI Taxonomy" id="182803"/>
    <lineage>
        <taxon>Eukaryota</taxon>
        <taxon>Metazoa</taxon>
        <taxon>Ecdysozoa</taxon>
        <taxon>Arthropoda</taxon>
        <taxon>Chelicerata</taxon>
        <taxon>Arachnida</taxon>
        <taxon>Araneae</taxon>
        <taxon>Araneomorphae</taxon>
        <taxon>Entelegynae</taxon>
        <taxon>Araneoidea</taxon>
        <taxon>Araneidae</taxon>
        <taxon>Araneus</taxon>
    </lineage>
</organism>
<dbReference type="InterPro" id="IPR024989">
    <property type="entry name" value="MFS_assoc_dom"/>
</dbReference>
<evidence type="ECO:0000256" key="2">
    <source>
        <dbReference type="ARBA" id="ARBA00005241"/>
    </source>
</evidence>
<proteinExistence type="inferred from homology"/>
<dbReference type="PANTHER" id="PTHR16172:SF41">
    <property type="entry name" value="MAJOR FACILITATOR SUPERFAMILY DOMAIN-CONTAINING PROTEIN 6-LIKE"/>
    <property type="match status" value="1"/>
</dbReference>
<dbReference type="Pfam" id="PF12832">
    <property type="entry name" value="MFS_1_like"/>
    <property type="match status" value="1"/>
</dbReference>
<feature type="transmembrane region" description="Helical" evidence="6">
    <location>
        <begin position="553"/>
        <end position="572"/>
    </location>
</feature>
<comment type="caution">
    <text evidence="8">The sequence shown here is derived from an EMBL/GenBank/DDBJ whole genome shotgun (WGS) entry which is preliminary data.</text>
</comment>
<dbReference type="GO" id="GO:0016020">
    <property type="term" value="C:membrane"/>
    <property type="evidence" value="ECO:0007669"/>
    <property type="project" value="UniProtKB-SubCell"/>
</dbReference>
<feature type="transmembrane region" description="Helical" evidence="6">
    <location>
        <begin position="487"/>
        <end position="508"/>
    </location>
</feature>
<evidence type="ECO:0000313" key="9">
    <source>
        <dbReference type="Proteomes" id="UP000499080"/>
    </source>
</evidence>
<feature type="transmembrane region" description="Helical" evidence="6">
    <location>
        <begin position="398"/>
        <end position="418"/>
    </location>
</feature>
<keyword evidence="3 6" id="KW-0812">Transmembrane</keyword>
<evidence type="ECO:0000256" key="1">
    <source>
        <dbReference type="ARBA" id="ARBA00004141"/>
    </source>
</evidence>
<feature type="transmembrane region" description="Helical" evidence="6">
    <location>
        <begin position="520"/>
        <end position="547"/>
    </location>
</feature>
<keyword evidence="4 6" id="KW-1133">Transmembrane helix</keyword>
<name>A0A4Y2BEP3_ARAVE</name>
<feature type="domain" description="Major facilitator superfamily associated" evidence="7">
    <location>
        <begin position="66"/>
        <end position="555"/>
    </location>
</feature>
<feature type="transmembrane region" description="Helical" evidence="6">
    <location>
        <begin position="283"/>
        <end position="304"/>
    </location>
</feature>
<dbReference type="InterPro" id="IPR051717">
    <property type="entry name" value="MFS_MFSD6"/>
</dbReference>
<reference evidence="8 9" key="1">
    <citation type="journal article" date="2019" name="Sci. Rep.">
        <title>Orb-weaving spider Araneus ventricosus genome elucidates the spidroin gene catalogue.</title>
        <authorList>
            <person name="Kono N."/>
            <person name="Nakamura H."/>
            <person name="Ohtoshi R."/>
            <person name="Moran D.A.P."/>
            <person name="Shinohara A."/>
            <person name="Yoshida Y."/>
            <person name="Fujiwara M."/>
            <person name="Mori M."/>
            <person name="Tomita M."/>
            <person name="Arakawa K."/>
        </authorList>
    </citation>
    <scope>NUCLEOTIDE SEQUENCE [LARGE SCALE GENOMIC DNA]</scope>
</reference>
<keyword evidence="9" id="KW-1185">Reference proteome</keyword>
<protein>
    <recommendedName>
        <fullName evidence="7">Major facilitator superfamily associated domain-containing protein</fullName>
    </recommendedName>
</protein>
<evidence type="ECO:0000256" key="4">
    <source>
        <dbReference type="ARBA" id="ARBA00022989"/>
    </source>
</evidence>
<evidence type="ECO:0000256" key="6">
    <source>
        <dbReference type="SAM" id="Phobius"/>
    </source>
</evidence>
<accession>A0A4Y2BEP3</accession>
<dbReference type="SUPFAM" id="SSF103473">
    <property type="entry name" value="MFS general substrate transporter"/>
    <property type="match status" value="2"/>
</dbReference>
<evidence type="ECO:0000256" key="5">
    <source>
        <dbReference type="ARBA" id="ARBA00023136"/>
    </source>
</evidence>
<gene>
    <name evidence="8" type="ORF">AVEN_87912_1</name>
</gene>
<keyword evidence="5 6" id="KW-0472">Membrane</keyword>
<evidence type="ECO:0000256" key="3">
    <source>
        <dbReference type="ARBA" id="ARBA00022692"/>
    </source>
</evidence>
<comment type="similarity">
    <text evidence="2">Belongs to the major facilitator superfamily. MFSD6 family.</text>
</comment>
<dbReference type="Gene3D" id="1.20.1250.20">
    <property type="entry name" value="MFS general substrate transporter like domains"/>
    <property type="match status" value="2"/>
</dbReference>
<dbReference type="AlphaFoldDB" id="A0A4Y2BEP3"/>
<dbReference type="Proteomes" id="UP000499080">
    <property type="component" value="Unassembled WGS sequence"/>
</dbReference>
<evidence type="ECO:0000313" key="8">
    <source>
        <dbReference type="EMBL" id="GBL89594.1"/>
    </source>
</evidence>
<dbReference type="PANTHER" id="PTHR16172">
    <property type="entry name" value="MAJOR FACILITATOR SUPERFAMILY DOMAIN-CONTAINING PROTEIN 6-LIKE"/>
    <property type="match status" value="1"/>
</dbReference>
<dbReference type="EMBL" id="BGPR01000065">
    <property type="protein sequence ID" value="GBL89594.1"/>
    <property type="molecule type" value="Genomic_DNA"/>
</dbReference>